<keyword evidence="13" id="KW-0173">Coenzyme A biosynthesis</keyword>
<feature type="coiled-coil region" evidence="23">
    <location>
        <begin position="327"/>
        <end position="414"/>
    </location>
</feature>
<comment type="catalytic activity">
    <reaction evidence="15">
        <text>(R)-4'-phosphopantetheine + H2O = (R)-pantetheine + phosphate</text>
        <dbReference type="Rhea" id="RHEA:68328"/>
        <dbReference type="ChEBI" id="CHEBI:15377"/>
        <dbReference type="ChEBI" id="CHEBI:16753"/>
        <dbReference type="ChEBI" id="CHEBI:43474"/>
        <dbReference type="ChEBI" id="CHEBI:61723"/>
    </reaction>
    <physiologicalReaction direction="left-to-right" evidence="15">
        <dbReference type="Rhea" id="RHEA:68329"/>
    </physiologicalReaction>
</comment>
<dbReference type="GO" id="GO:0016787">
    <property type="term" value="F:hydrolase activity"/>
    <property type="evidence" value="ECO:0007669"/>
    <property type="project" value="UniProtKB-KW"/>
</dbReference>
<dbReference type="FunFam" id="3.30.420.40:FF:000273">
    <property type="entry name" value="Pantothenate kinase 2"/>
    <property type="match status" value="1"/>
</dbReference>
<dbReference type="GO" id="GO:0015937">
    <property type="term" value="P:coenzyme A biosynthetic process"/>
    <property type="evidence" value="ECO:0007669"/>
    <property type="project" value="UniProtKB-KW"/>
</dbReference>
<dbReference type="GO" id="GO:0005524">
    <property type="term" value="F:ATP binding"/>
    <property type="evidence" value="ECO:0007669"/>
    <property type="project" value="UniProtKB-KW"/>
</dbReference>
<dbReference type="InterPro" id="IPR036075">
    <property type="entry name" value="ARMT-1-like_metal-bd_sf"/>
</dbReference>
<feature type="compositionally biased region" description="Polar residues" evidence="24">
    <location>
        <begin position="961"/>
        <end position="974"/>
    </location>
</feature>
<dbReference type="SUPFAM" id="SSF111321">
    <property type="entry name" value="AF1104-like"/>
    <property type="match status" value="1"/>
</dbReference>
<keyword evidence="7" id="KW-0808">Transferase</keyword>
<keyword evidence="14" id="KW-0464">Manganese</keyword>
<feature type="region of interest" description="Disordered" evidence="24">
    <location>
        <begin position="934"/>
        <end position="978"/>
    </location>
</feature>
<dbReference type="EC" id="2.7.1.33" evidence="5"/>
<evidence type="ECO:0000256" key="7">
    <source>
        <dbReference type="ARBA" id="ARBA00022679"/>
    </source>
</evidence>
<evidence type="ECO:0000256" key="19">
    <source>
        <dbReference type="ARBA" id="ARBA00058977"/>
    </source>
</evidence>
<evidence type="ECO:0000256" key="17">
    <source>
        <dbReference type="ARBA" id="ARBA00050986"/>
    </source>
</evidence>
<evidence type="ECO:0000256" key="24">
    <source>
        <dbReference type="SAM" id="MobiDB-lite"/>
    </source>
</evidence>
<dbReference type="InterPro" id="IPR043129">
    <property type="entry name" value="ATPase_NBD"/>
</dbReference>
<feature type="region of interest" description="Disordered" evidence="24">
    <location>
        <begin position="851"/>
        <end position="870"/>
    </location>
</feature>
<dbReference type="InterPro" id="IPR004567">
    <property type="entry name" value="Type_II_PanK"/>
</dbReference>
<dbReference type="PANTHER" id="PTHR12280">
    <property type="entry name" value="PANTOTHENATE KINASE"/>
    <property type="match status" value="1"/>
</dbReference>
<comment type="catalytic activity">
    <reaction evidence="17">
        <text>(R)-4'-phosphopantothenate + H2O = (R)-pantothenate + phosphate</text>
        <dbReference type="Rhea" id="RHEA:68332"/>
        <dbReference type="ChEBI" id="CHEBI:10986"/>
        <dbReference type="ChEBI" id="CHEBI:15377"/>
        <dbReference type="ChEBI" id="CHEBI:29032"/>
        <dbReference type="ChEBI" id="CHEBI:43474"/>
    </reaction>
    <physiologicalReaction direction="left-to-right" evidence="17">
        <dbReference type="Rhea" id="RHEA:68333"/>
    </physiologicalReaction>
</comment>
<evidence type="ECO:0000256" key="23">
    <source>
        <dbReference type="SAM" id="Coils"/>
    </source>
</evidence>
<comment type="catalytic activity">
    <reaction evidence="16">
        <text>(R)-4'-phosphopantetheine sulfonate + H2O = (R)-pantetheine sulfonate + phosphate</text>
        <dbReference type="Rhea" id="RHEA:68336"/>
        <dbReference type="ChEBI" id="CHEBI:15377"/>
        <dbReference type="ChEBI" id="CHEBI:43474"/>
        <dbReference type="ChEBI" id="CHEBI:177300"/>
        <dbReference type="ChEBI" id="CHEBI:177301"/>
    </reaction>
    <physiologicalReaction direction="left-to-right" evidence="16">
        <dbReference type="Rhea" id="RHEA:68337"/>
    </physiologicalReaction>
</comment>
<dbReference type="NCBIfam" id="TIGR00555">
    <property type="entry name" value="panK_eukar"/>
    <property type="match status" value="1"/>
</dbReference>
<protein>
    <recommendedName>
        <fullName evidence="21">Pantothenate kinase 2</fullName>
        <ecNumber evidence="5">2.7.1.33</ecNumber>
    </recommendedName>
    <alternativeName>
        <fullName evidence="22">Pantothenic acid kinase 2</fullName>
    </alternativeName>
</protein>
<feature type="coiled-coil region" evidence="23">
    <location>
        <begin position="96"/>
        <end position="291"/>
    </location>
</feature>
<dbReference type="Gene3D" id="1.20.1700.10">
    <property type="entry name" value="AF1104-like"/>
    <property type="match status" value="1"/>
</dbReference>
<comment type="cofactor">
    <cofactor evidence="2">
        <name>Ni(2+)</name>
        <dbReference type="ChEBI" id="CHEBI:49786"/>
    </cofactor>
</comment>
<dbReference type="GO" id="GO:0046872">
    <property type="term" value="F:metal ion binding"/>
    <property type="evidence" value="ECO:0007669"/>
    <property type="project" value="UniProtKB-KW"/>
</dbReference>
<proteinExistence type="inferred from homology"/>
<evidence type="ECO:0000256" key="14">
    <source>
        <dbReference type="ARBA" id="ARBA00023211"/>
    </source>
</evidence>
<evidence type="ECO:0000256" key="21">
    <source>
        <dbReference type="ARBA" id="ARBA00068274"/>
    </source>
</evidence>
<reference evidence="26" key="1">
    <citation type="submission" date="2021-01" db="EMBL/GenBank/DDBJ databases">
        <authorList>
            <person name="Bezrukov I."/>
        </authorList>
    </citation>
    <scope>NUCLEOTIDE SEQUENCE</scope>
</reference>
<dbReference type="FunFam" id="3.30.420.510:FF:000003">
    <property type="entry name" value="Pantothenate kinase 2"/>
    <property type="match status" value="1"/>
</dbReference>
<keyword evidence="10" id="KW-0418">Kinase</keyword>
<sequence length="1828" mass="205826">MIISYCLTRLNQKHKSLVAFPSSTRGKGHALLSVQSVLHNTRSNINDNGTAESTNLLFDKLFARTQRLERQTNQHSLYPDDDDLPYSNLGVLDSDLEAALVALLKREEDLQDAERKLLSEKNKLNRAKEELEKREKTISEASLKHESLQEELKRANVELASQAREIEELKHKLRERDEERAALQSSLTLKEEEIDKMRQEIANRSKEVSVAISGFESKSRLLSKANEVVKRQEGEIYALQRALKEKEEELEISKATKKLEQEKLRETEANLKKQTEEWLIAQDEVNKLKEETVKRLGEANETMEDFMKVKNLLTDVRFELISSQEALVFSREQMEEKELLLEKQLEELEEQRKSVLSYMQSLRDAHSEVESERVKLRVVEAKNFALEREISVQKKLLEDLREELQKEKPLLEQAMHDISVIQDELYKKANAFQVSQNLLQEKESSLVEAKLEIQHLKSEQASLQLLLQEKDEELSEARNKLEEVNQEVKELKALMISREDQLMEATELLKEKDVHLHRIESELGNSKLKVTEVEMVVERIAELTSRLLMSTTDDQNQNAMRINSEVSFDSMQQPLEKPHDDYGKENKRLVMELSFTRENLRMKEMEVLAVQRALTFKDEEINVVMGRLEAKERELKKLKEETINDSEDLKVLYALAQERIGEKTMGELAIEKLQLEAAQLEVEAATSALQKLADMSTELLTQADMSIEADPTYIVMPEKGYSEGSNECIGEVKTEVVRLWSLTEKLLENAGIVAELPEVKYVVTKCSRFVPHYKACNCKVVSSVLEKFTHEGRELSKVVINLGLTSNLQGTIAPPMQSAGRSPSKTMTMMMMIRRNLGPVWAKFGGGTRSYSTSKSARSKDGAISTSSSSGGALREKFWIVGIPVVQQVMQDTKPVSEYFFPIDNEPFRESLEEEESELQAWVKLIKDLEEDEHDPILDDKKEAEAKSEVSVGGGERDMAPSTSGTSIHRSGSRPQLDLSKAEIQGNLEERDPTILLPNQSDDISHLALDIGGSLIKLLYFSRHEDYSNDGDKRKRTIKERLGITNGNLRSYPVLGGRLHFVKFETHKINECLDFIHSKQLHRRDPYPWSSKTLPLGTGVIKVTGGGAYKFADLFKERLGVSIEKEDEMHCLVSGANFLLKAIRHEAFTHMEGEKEFVQIDPNELYPYLLVNVGSGVSIIKVDGEGKFERVSGTNVGGGTYWGLGRLLTKCKSFDELLELSQKGDNSAIDMLVGDIYGGMDYSKIGLSASTIASSFGKAISENKELDDYRPEDISLSLLRMISYNIGQISYLNALRFGLKRIFFGGFFIRGHAYTMDTISFAVHFWSKGEMQAMFLRHEGFLGALGAFMSYEKHGLDDLMSHQLVERFPMGAPYTGGNIHGPPLGDLNEKISWMEKFVRRGTEITAPVPMTPSKTTGLGGFEVPSSRGSALRSDASALNVGVLHFVPTLEVFPLLADPKTYEPNTIDLSDQGEREYWLKVLSEHLPDLVDTAVASEGGTEDAKRRGDAFARAFSAHLARLMEEPAAYGKLGLANLLELREECLREFQFVDAYRSIKQRENEASLAVLPDLLEELDSMSEEARLLTLIEGVLAANIFDWGSRACVDLYHKGTIIEIYRMSRNKMQRPWRVDDFDAFKERMLGSGGKQPHRHKRALLFVDNSGADVILGMLPLAREFLRRGTEVVLVANSLPALNDVTAMELPDIVAGAAKHCDILRRAAEMGGLLVDAMVNPGDGSKKDSTSAPLMVVENGCGSPCIDLRQVSSELAAAAKDADLVVLEGMGRALHTNFNAQFKCEALKLAMVKNQRLAEKLIKGNIYDCVCRYEPPSL</sequence>
<comment type="function">
    <text evidence="19">Catalyzes the phosphorylation of pantothenate the first step in CoA biosynthesis. May play a role in the physiological regulation of the intracellular CoA concentration. Functionally redudant with PANK1. The phosphatase activity shows preference for normal or oxidatively damaged intermediates of 4'-phosphopantetheine, which provides strong indirect evidence that the phosphatase activity pre-empts damage in the CoA pathway. Hydrolyzing excess 4'-phosphopantetheine could constitute a directed overflow mechanism to prevent its oxidation to the S-sulfonate, sulfonate, or other forms. Hydrolyzing 4'-phosphopantetheine sulfonate or S-sulfonate would forestall their conversion to inactive forms of CoA and acyl carrier protein.</text>
</comment>
<evidence type="ECO:0000256" key="15">
    <source>
        <dbReference type="ARBA" id="ARBA00029312"/>
    </source>
</evidence>
<dbReference type="EMBL" id="LR999457">
    <property type="protein sequence ID" value="CAE6164582.1"/>
    <property type="molecule type" value="Genomic_DNA"/>
</dbReference>
<comment type="cofactor">
    <cofactor evidence="1">
        <name>Mn(2+)</name>
        <dbReference type="ChEBI" id="CHEBI:29035"/>
    </cofactor>
</comment>
<gene>
    <name evidence="26" type="ORF">AARE701A_LOCUS17909</name>
</gene>
<comment type="similarity">
    <text evidence="20">In the C-terminal section; belongs to the damage-control phosphatase family. Phosphopantetheine phosphatase II subfamily.</text>
</comment>
<keyword evidence="11" id="KW-0378">Hydrolase</keyword>
<comment type="catalytic activity">
    <reaction evidence="18">
        <text>(R)-pantothenate + ATP = (R)-4'-phosphopantothenate + ADP + H(+)</text>
        <dbReference type="Rhea" id="RHEA:16373"/>
        <dbReference type="ChEBI" id="CHEBI:10986"/>
        <dbReference type="ChEBI" id="CHEBI:15378"/>
        <dbReference type="ChEBI" id="CHEBI:29032"/>
        <dbReference type="ChEBI" id="CHEBI:30616"/>
        <dbReference type="ChEBI" id="CHEBI:456216"/>
        <dbReference type="EC" id="2.7.1.33"/>
    </reaction>
    <physiologicalReaction direction="left-to-right" evidence="18">
        <dbReference type="Rhea" id="RHEA:16374"/>
    </physiologicalReaction>
</comment>
<feature type="coiled-coil region" evidence="23">
    <location>
        <begin position="621"/>
        <end position="695"/>
    </location>
</feature>
<keyword evidence="27" id="KW-1185">Reference proteome</keyword>
<evidence type="ECO:0000256" key="11">
    <source>
        <dbReference type="ARBA" id="ARBA00022801"/>
    </source>
</evidence>
<evidence type="ECO:0000259" key="25">
    <source>
        <dbReference type="Pfam" id="PF01937"/>
    </source>
</evidence>
<dbReference type="Pfam" id="PF03630">
    <property type="entry name" value="Fumble"/>
    <property type="match status" value="1"/>
</dbReference>
<dbReference type="InterPro" id="IPR035073">
    <property type="entry name" value="At2g17340_3_helix_bundle"/>
</dbReference>
<dbReference type="InterPro" id="IPR002791">
    <property type="entry name" value="ARMT1-like_metal-bd"/>
</dbReference>
<dbReference type="Gene3D" id="3.30.420.40">
    <property type="match status" value="1"/>
</dbReference>
<evidence type="ECO:0000256" key="13">
    <source>
        <dbReference type="ARBA" id="ARBA00022993"/>
    </source>
</evidence>
<evidence type="ECO:0000256" key="4">
    <source>
        <dbReference type="ARBA" id="ARBA00005538"/>
    </source>
</evidence>
<keyword evidence="8" id="KW-0479">Metal-binding</keyword>
<evidence type="ECO:0000256" key="1">
    <source>
        <dbReference type="ARBA" id="ARBA00001936"/>
    </source>
</evidence>
<keyword evidence="6" id="KW-0533">Nickel</keyword>
<accession>A0A8S2ATA9</accession>
<evidence type="ECO:0000313" key="26">
    <source>
        <dbReference type="EMBL" id="CAE6164582.1"/>
    </source>
</evidence>
<dbReference type="Gene3D" id="3.40.50.10880">
    <property type="entry name" value="Uncharacterised protein PF01937, DUF89, domain 3"/>
    <property type="match status" value="1"/>
</dbReference>
<dbReference type="PANTHER" id="PTHR12280:SF20">
    <property type="entry name" value="4'-PHOSPHOPANTETHEINE PHOSPHATASE"/>
    <property type="match status" value="1"/>
</dbReference>
<evidence type="ECO:0000256" key="2">
    <source>
        <dbReference type="ARBA" id="ARBA00001967"/>
    </source>
</evidence>
<dbReference type="GO" id="GO:0005829">
    <property type="term" value="C:cytosol"/>
    <property type="evidence" value="ECO:0007669"/>
    <property type="project" value="TreeGrafter"/>
</dbReference>
<evidence type="ECO:0000256" key="9">
    <source>
        <dbReference type="ARBA" id="ARBA00022741"/>
    </source>
</evidence>
<dbReference type="CDD" id="cd24123">
    <property type="entry name" value="ASKHA_NBD_PanK-II_Pank4"/>
    <property type="match status" value="1"/>
</dbReference>
<comment type="similarity">
    <text evidence="4">In the N-terminal section; belongs to the type II pantothenate kinase family.</text>
</comment>
<dbReference type="Proteomes" id="UP000682877">
    <property type="component" value="Chromosome 7"/>
</dbReference>
<dbReference type="FunFam" id="1.20.1700.10:FF:000002">
    <property type="entry name" value="Pantothenate kinase 2"/>
    <property type="match status" value="1"/>
</dbReference>
<dbReference type="GO" id="GO:0005634">
    <property type="term" value="C:nucleus"/>
    <property type="evidence" value="ECO:0007669"/>
    <property type="project" value="TreeGrafter"/>
</dbReference>
<keyword evidence="12" id="KW-0067">ATP-binding</keyword>
<dbReference type="GO" id="GO:0004594">
    <property type="term" value="F:pantothenate kinase activity"/>
    <property type="evidence" value="ECO:0007669"/>
    <property type="project" value="UniProtKB-EC"/>
</dbReference>
<evidence type="ECO:0000256" key="20">
    <source>
        <dbReference type="ARBA" id="ARBA00061149"/>
    </source>
</evidence>
<keyword evidence="23" id="KW-0175">Coiled coil</keyword>
<feature type="coiled-coil region" evidence="23">
    <location>
        <begin position="439"/>
        <end position="501"/>
    </location>
</feature>
<evidence type="ECO:0000256" key="10">
    <source>
        <dbReference type="ARBA" id="ARBA00022777"/>
    </source>
</evidence>
<keyword evidence="9" id="KW-0547">Nucleotide-binding</keyword>
<evidence type="ECO:0000256" key="8">
    <source>
        <dbReference type="ARBA" id="ARBA00022723"/>
    </source>
</evidence>
<evidence type="ECO:0000256" key="18">
    <source>
        <dbReference type="ARBA" id="ARBA00051980"/>
    </source>
</evidence>
<feature type="compositionally biased region" description="Basic and acidic residues" evidence="24">
    <location>
        <begin position="935"/>
        <end position="948"/>
    </location>
</feature>
<evidence type="ECO:0000256" key="22">
    <source>
        <dbReference type="ARBA" id="ARBA00075239"/>
    </source>
</evidence>
<evidence type="ECO:0000256" key="5">
    <source>
        <dbReference type="ARBA" id="ARBA00012102"/>
    </source>
</evidence>
<dbReference type="SUPFAM" id="SSF53067">
    <property type="entry name" value="Actin-like ATPase domain"/>
    <property type="match status" value="2"/>
</dbReference>
<dbReference type="Gene3D" id="3.30.420.510">
    <property type="match status" value="1"/>
</dbReference>
<organism evidence="26 27">
    <name type="scientific">Arabidopsis arenosa</name>
    <name type="common">Sand rock-cress</name>
    <name type="synonym">Cardaminopsis arenosa</name>
    <dbReference type="NCBI Taxonomy" id="38785"/>
    <lineage>
        <taxon>Eukaryota</taxon>
        <taxon>Viridiplantae</taxon>
        <taxon>Streptophyta</taxon>
        <taxon>Embryophyta</taxon>
        <taxon>Tracheophyta</taxon>
        <taxon>Spermatophyta</taxon>
        <taxon>Magnoliopsida</taxon>
        <taxon>eudicotyledons</taxon>
        <taxon>Gunneridae</taxon>
        <taxon>Pentapetalae</taxon>
        <taxon>rosids</taxon>
        <taxon>malvids</taxon>
        <taxon>Brassicales</taxon>
        <taxon>Brassicaceae</taxon>
        <taxon>Camelineae</taxon>
        <taxon>Arabidopsis</taxon>
    </lineage>
</organism>
<evidence type="ECO:0000256" key="6">
    <source>
        <dbReference type="ARBA" id="ARBA00022596"/>
    </source>
</evidence>
<name>A0A8S2ATA9_ARAAE</name>
<evidence type="ECO:0000256" key="16">
    <source>
        <dbReference type="ARBA" id="ARBA00029319"/>
    </source>
</evidence>
<comment type="pathway">
    <text evidence="3">Cofactor biosynthesis; coenzyme A biosynthesis; CoA from (R)-pantothenate: step 1/5.</text>
</comment>
<evidence type="ECO:0000256" key="3">
    <source>
        <dbReference type="ARBA" id="ARBA00005225"/>
    </source>
</evidence>
<dbReference type="Pfam" id="PF01937">
    <property type="entry name" value="ARMT1-like_dom"/>
    <property type="match status" value="1"/>
</dbReference>
<evidence type="ECO:0000256" key="12">
    <source>
        <dbReference type="ARBA" id="ARBA00022840"/>
    </source>
</evidence>
<evidence type="ECO:0000313" key="27">
    <source>
        <dbReference type="Proteomes" id="UP000682877"/>
    </source>
</evidence>
<feature type="domain" description="Damage-control phosphatase ARMT1-like metal-binding" evidence="25">
    <location>
        <begin position="1503"/>
        <end position="1811"/>
    </location>
</feature>